<gene>
    <name evidence="1" type="ORF">BSZ36_06160</name>
</gene>
<keyword evidence="2" id="KW-1185">Reference proteome</keyword>
<comment type="caution">
    <text evidence="1">The sequence shown here is derived from an EMBL/GenBank/DDBJ whole genome shotgun (WGS) entry which is preliminary data.</text>
</comment>
<evidence type="ECO:0000313" key="1">
    <source>
        <dbReference type="EMBL" id="OZC02594.1"/>
    </source>
</evidence>
<sequence length="204" mass="20459">MAGILDLLAANLGGQNMGQLANAIGADQNKTQTAVAAALPAILAAMNRNTNNTQGAQSLANALQRDHDGSLLDNLGGFLSGAMGGSKATDGAGILGHILGGQANTVEQGVAQASGLDKGQVAKLLMTLAPIVMAALAKRQRQSNLDSTGLSGILGAESQRARQAAPEGILGHLSGFLDQDGDGSIQDDLIAQAGRAALGKLFGR</sequence>
<proteinExistence type="predicted"/>
<protein>
    <recommendedName>
        <fullName evidence="3">Calcium-binding protein</fullName>
    </recommendedName>
</protein>
<dbReference type="OrthoDB" id="708105at2"/>
<organism evidence="1 2">
    <name type="scientific">Rubricoccus marinus</name>
    <dbReference type="NCBI Taxonomy" id="716817"/>
    <lineage>
        <taxon>Bacteria</taxon>
        <taxon>Pseudomonadati</taxon>
        <taxon>Rhodothermota</taxon>
        <taxon>Rhodothermia</taxon>
        <taxon>Rhodothermales</taxon>
        <taxon>Rubricoccaceae</taxon>
        <taxon>Rubricoccus</taxon>
    </lineage>
</organism>
<dbReference type="InParanoid" id="A0A259TYE0"/>
<accession>A0A259TYE0</accession>
<dbReference type="RefSeq" id="WP_094547020.1">
    <property type="nucleotide sequence ID" value="NZ_MQWB01000001.1"/>
</dbReference>
<name>A0A259TYE0_9BACT</name>
<dbReference type="EMBL" id="MQWB01000001">
    <property type="protein sequence ID" value="OZC02594.1"/>
    <property type="molecule type" value="Genomic_DNA"/>
</dbReference>
<evidence type="ECO:0008006" key="3">
    <source>
        <dbReference type="Google" id="ProtNLM"/>
    </source>
</evidence>
<dbReference type="Pfam" id="PF06078">
    <property type="entry name" value="DUF937"/>
    <property type="match status" value="1"/>
</dbReference>
<dbReference type="InterPro" id="IPR009282">
    <property type="entry name" value="DUF937"/>
</dbReference>
<dbReference type="AlphaFoldDB" id="A0A259TYE0"/>
<reference evidence="1 2" key="1">
    <citation type="submission" date="2016-11" db="EMBL/GenBank/DDBJ databases">
        <title>Study of marine rhodopsin-containing bacteria.</title>
        <authorList>
            <person name="Yoshizawa S."/>
            <person name="Kumagai Y."/>
            <person name="Kogure K."/>
        </authorList>
    </citation>
    <scope>NUCLEOTIDE SEQUENCE [LARGE SCALE GENOMIC DNA]</scope>
    <source>
        <strain evidence="1 2">SG-29</strain>
    </source>
</reference>
<dbReference type="Proteomes" id="UP000216446">
    <property type="component" value="Unassembled WGS sequence"/>
</dbReference>
<evidence type="ECO:0000313" key="2">
    <source>
        <dbReference type="Proteomes" id="UP000216446"/>
    </source>
</evidence>